<dbReference type="EMBL" id="ML737166">
    <property type="protein sequence ID" value="KAE8338554.1"/>
    <property type="molecule type" value="Genomic_DNA"/>
</dbReference>
<feature type="non-terminal residue" evidence="1">
    <location>
        <position position="216"/>
    </location>
</feature>
<dbReference type="OrthoDB" id="5364171at2759"/>
<reference evidence="1" key="1">
    <citation type="submission" date="2019-04" db="EMBL/GenBank/DDBJ databases">
        <title>Friends and foes A comparative genomics study of 23 Aspergillus species from section Flavi.</title>
        <authorList>
            <consortium name="DOE Joint Genome Institute"/>
            <person name="Kjaerbolling I."/>
            <person name="Vesth T."/>
            <person name="Frisvad J.C."/>
            <person name="Nybo J.L."/>
            <person name="Theobald S."/>
            <person name="Kildgaard S."/>
            <person name="Isbrandt T."/>
            <person name="Kuo A."/>
            <person name="Sato A."/>
            <person name="Lyhne E.K."/>
            <person name="Kogle M.E."/>
            <person name="Wiebenga A."/>
            <person name="Kun R.S."/>
            <person name="Lubbers R.J."/>
            <person name="Makela M.R."/>
            <person name="Barry K."/>
            <person name="Chovatia M."/>
            <person name="Clum A."/>
            <person name="Daum C."/>
            <person name="Haridas S."/>
            <person name="He G."/>
            <person name="LaButti K."/>
            <person name="Lipzen A."/>
            <person name="Mondo S."/>
            <person name="Riley R."/>
            <person name="Salamov A."/>
            <person name="Simmons B.A."/>
            <person name="Magnuson J.K."/>
            <person name="Henrissat B."/>
            <person name="Mortensen U.H."/>
            <person name="Larsen T.O."/>
            <person name="Devries R.P."/>
            <person name="Grigoriev I.V."/>
            <person name="Machida M."/>
            <person name="Baker S.E."/>
            <person name="Andersen M.R."/>
        </authorList>
    </citation>
    <scope>NUCLEOTIDE SEQUENCE</scope>
    <source>
        <strain evidence="1">CBS 117612</strain>
    </source>
</reference>
<protein>
    <submittedName>
        <fullName evidence="1">Uncharacterized protein</fullName>
    </submittedName>
</protein>
<name>A0A5N6XZD1_9EURO</name>
<accession>A0A5N6XZD1</accession>
<dbReference type="AlphaFoldDB" id="A0A5N6XZD1"/>
<sequence length="216" mass="24948">MTFNKNDVDFSNLKRLSPQMWAWGASGDDDLRQLIDWINRGDVQYVPERLRALRGKVFIKKLFNWDEAPTWPIIPPLRLADHINKRTFFIRNKLAPAQFWVEAGTLIALSTEQRSRFRIELAKEEKMQNGEEPLLVDSDRVRLTLVRPETFGDSDESRLYIDSNSGRLTTYRQANAEFEFGAFKGGFAIQSLVDTKGITTSYPTLQSSRDGEVWEL</sequence>
<proteinExistence type="predicted"/>
<organism evidence="1">
    <name type="scientific">Aspergillus arachidicola</name>
    <dbReference type="NCBI Taxonomy" id="656916"/>
    <lineage>
        <taxon>Eukaryota</taxon>
        <taxon>Fungi</taxon>
        <taxon>Dikarya</taxon>
        <taxon>Ascomycota</taxon>
        <taxon>Pezizomycotina</taxon>
        <taxon>Eurotiomycetes</taxon>
        <taxon>Eurotiomycetidae</taxon>
        <taxon>Eurotiales</taxon>
        <taxon>Aspergillaceae</taxon>
        <taxon>Aspergillus</taxon>
        <taxon>Aspergillus subgen. Circumdati</taxon>
    </lineage>
</organism>
<gene>
    <name evidence="1" type="ORF">BDV24DRAFT_137917</name>
</gene>
<evidence type="ECO:0000313" key="1">
    <source>
        <dbReference type="EMBL" id="KAE8338554.1"/>
    </source>
</evidence>
<dbReference type="Proteomes" id="UP000325558">
    <property type="component" value="Unassembled WGS sequence"/>
</dbReference>